<dbReference type="RefSeq" id="WP_264515560.1">
    <property type="nucleotide sequence ID" value="NZ_JAPDDR010000011.1"/>
</dbReference>
<evidence type="ECO:0000259" key="1">
    <source>
        <dbReference type="Pfam" id="PF13550"/>
    </source>
</evidence>
<keyword evidence="3" id="KW-1185">Reference proteome</keyword>
<dbReference type="InterPro" id="IPR032876">
    <property type="entry name" value="J_dom"/>
</dbReference>
<reference evidence="2" key="1">
    <citation type="submission" date="2022-10" db="EMBL/GenBank/DDBJ databases">
        <title>Luteolibacter sp. GHJ8, whole genome shotgun sequencing project.</title>
        <authorList>
            <person name="Zhao G."/>
            <person name="Shen L."/>
        </authorList>
    </citation>
    <scope>NUCLEOTIDE SEQUENCE</scope>
    <source>
        <strain evidence="2">GHJ8</strain>
    </source>
</reference>
<evidence type="ECO:0000313" key="3">
    <source>
        <dbReference type="Proteomes" id="UP001165653"/>
    </source>
</evidence>
<comment type="caution">
    <text evidence="2">The sequence shown here is derived from an EMBL/GenBank/DDBJ whole genome shotgun (WGS) entry which is preliminary data.</text>
</comment>
<feature type="domain" description="Tip attachment protein J" evidence="1">
    <location>
        <begin position="293"/>
        <end position="449"/>
    </location>
</feature>
<protein>
    <submittedName>
        <fullName evidence="2">Phage tail protein</fullName>
    </submittedName>
</protein>
<evidence type="ECO:0000313" key="2">
    <source>
        <dbReference type="EMBL" id="MCW1915996.1"/>
    </source>
</evidence>
<organism evidence="2 3">
    <name type="scientific">Luteolibacter rhizosphaerae</name>
    <dbReference type="NCBI Taxonomy" id="2989719"/>
    <lineage>
        <taxon>Bacteria</taxon>
        <taxon>Pseudomonadati</taxon>
        <taxon>Verrucomicrobiota</taxon>
        <taxon>Verrucomicrobiia</taxon>
        <taxon>Verrucomicrobiales</taxon>
        <taxon>Verrucomicrobiaceae</taxon>
        <taxon>Luteolibacter</taxon>
    </lineage>
</organism>
<proteinExistence type="predicted"/>
<dbReference type="EMBL" id="JAPDDR010000011">
    <property type="protein sequence ID" value="MCW1915996.1"/>
    <property type="molecule type" value="Genomic_DNA"/>
</dbReference>
<gene>
    <name evidence="2" type="ORF">OJ996_20580</name>
</gene>
<dbReference type="Proteomes" id="UP001165653">
    <property type="component" value="Unassembled WGS sequence"/>
</dbReference>
<accession>A0ABT3G820</accession>
<name>A0ABT3G820_9BACT</name>
<dbReference type="Pfam" id="PF13550">
    <property type="entry name" value="Phage-tail_3"/>
    <property type="match status" value="1"/>
</dbReference>
<sequence length="714" mass="76594">MGVIGGIVAGIASFLGASGAVASAIGFAVNLGIAAFSISSSLGAAKEQRQAAERARLDSIQRNAFRNFRQPLTPRRIVFGTCRVAGPLVFAHNRKLHGTHLVVALAGHEVEEIVSVWLLEDELVYQKTGPNLGAVAGKYGKAVLIQTFRGTATQEIGNAMIAAQDNRPGVPAASLDPGIIVPSDQFRGIAAIYAICRAWSQLFEGETPEFAAIVKGNNQIFDPRDDSTGYTANPALCTAWYLSAIMGFPWSTIDSEALIAAADHCDEEVELKAGGTEKRYECHGVITADMQHREVLSLLERSMAGRVRYASGKWFITAGAAPVADPVDFTEASAQAGYKVLYDPPDRSLPNAVRGSYVDTKSWQPRAYPQRELPAAITAEGGPWWLDIDLPLTVSPSMAQRIAKIELLRARSRRRFSIELDLRGLAAQPGSIVTWSAPDIGMAAAPFEVDAFGFTRRDGKRGGKVLGTRLDLVEWGESIFAWNPATDEKEGTDGVANPGGITPLAPTDSCYLEANLEAAGADFYAEYHISWTDPEIDEATLQHVRSVVTVTIKWDNAGSEETTVATATEDVLPNVETLMKPIEASETGWTYVSHEISVTLAAHYSSGLASGPATLGLCEIPPSTYFGSSSAGTFPDQFFYELEGESDPTWYGSANEDHLVQFLVGPDLSILYDVDGQPIAELASGGPAGVYTATSVGEARFNDGNPWTFTFTLV</sequence>